<dbReference type="InterPro" id="IPR029510">
    <property type="entry name" value="Ald_DH_CS_GLU"/>
</dbReference>
<dbReference type="Proteomes" id="UP000198762">
    <property type="component" value="Unassembled WGS sequence"/>
</dbReference>
<gene>
    <name evidence="6" type="ORF">SAMN04487962_101534</name>
</gene>
<dbReference type="PROSITE" id="PS00687">
    <property type="entry name" value="ALDEHYDE_DEHYDR_GLU"/>
    <property type="match status" value="1"/>
</dbReference>
<dbReference type="AlphaFoldDB" id="A0A1H9ZAM8"/>
<evidence type="ECO:0000313" key="7">
    <source>
        <dbReference type="Proteomes" id="UP000198762"/>
    </source>
</evidence>
<organism evidence="6 7">
    <name type="scientific">Marinobacter segnicrescens</name>
    <dbReference type="NCBI Taxonomy" id="430453"/>
    <lineage>
        <taxon>Bacteria</taxon>
        <taxon>Pseudomonadati</taxon>
        <taxon>Pseudomonadota</taxon>
        <taxon>Gammaproteobacteria</taxon>
        <taxon>Pseudomonadales</taxon>
        <taxon>Marinobacteraceae</taxon>
        <taxon>Marinobacter</taxon>
    </lineage>
</organism>
<evidence type="ECO:0000259" key="5">
    <source>
        <dbReference type="Pfam" id="PF00171"/>
    </source>
</evidence>
<protein>
    <submittedName>
        <fullName evidence="6">Aldehyde dehydrogenase (Acceptor)</fullName>
    </submittedName>
</protein>
<dbReference type="STRING" id="430453.SAMN04487962_101534"/>
<dbReference type="SUPFAM" id="SSF53720">
    <property type="entry name" value="ALDH-like"/>
    <property type="match status" value="1"/>
</dbReference>
<dbReference type="OrthoDB" id="9812625at2"/>
<reference evidence="7" key="1">
    <citation type="submission" date="2016-10" db="EMBL/GenBank/DDBJ databases">
        <authorList>
            <person name="Varghese N."/>
            <person name="Submissions S."/>
        </authorList>
    </citation>
    <scope>NUCLEOTIDE SEQUENCE [LARGE SCALE GENOMIC DNA]</scope>
    <source>
        <strain evidence="7">CGMCC 1.6489</strain>
    </source>
</reference>
<comment type="similarity">
    <text evidence="1 4">Belongs to the aldehyde dehydrogenase family.</text>
</comment>
<name>A0A1H9ZAM8_9GAMM</name>
<feature type="active site" evidence="3">
    <location>
        <position position="267"/>
    </location>
</feature>
<evidence type="ECO:0000256" key="1">
    <source>
        <dbReference type="ARBA" id="ARBA00009986"/>
    </source>
</evidence>
<sequence>MTQISDSVRAWLDKEHKLFIGGKPVDAVSGNSLDVFNPATTDRIARVASGGADDIDRAVNAAREAFGTWRKARPAVREKLLLDLADAIEARADDFAVIETLDNGKPVTVAKAMDVASVVSFIRYTAGWATKIDGRSMTPTLPPVPDEAQIVAYTRREPVGVVGAIVPWNFPLLMTAWKVAPALAAGCTVVLKPAEDTPLTALLLAEVVNEVGFPPGTLNVVPGLGYEAGAALSGHPGINKIAFTGSTAVGKQVGRAAMENMTRTTLELGGKSPVMVLPDADLDMAAAGAAQAIFFNQGQACTAGSRIYVHESIHDAFVGKLVDQAKALTLGSGMDETTMIGPLVSAKQQQRVLGYIEQARSDGGKIEIGGGKGLDQGYFVEPTVITGLAQGSRCVQEEIFGPVVVVQKFSDNQELVRLANDNCYGLAASIFSNDLSQVNRLIPEIDAGSVWVNGHHLIDPCMPFGGFKQSGTGRELSDSLVDHYTEQKSVVILC</sequence>
<dbReference type="InterPro" id="IPR015590">
    <property type="entry name" value="Aldehyde_DH_dom"/>
</dbReference>
<dbReference type="InterPro" id="IPR016160">
    <property type="entry name" value="Ald_DH_CS_CYS"/>
</dbReference>
<dbReference type="InterPro" id="IPR016161">
    <property type="entry name" value="Ald_DH/histidinol_DH"/>
</dbReference>
<dbReference type="InterPro" id="IPR016163">
    <property type="entry name" value="Ald_DH_C"/>
</dbReference>
<proteinExistence type="inferred from homology"/>
<accession>A0A1H9ZAM8</accession>
<dbReference type="InterPro" id="IPR016162">
    <property type="entry name" value="Ald_DH_N"/>
</dbReference>
<dbReference type="GO" id="GO:0016620">
    <property type="term" value="F:oxidoreductase activity, acting on the aldehyde or oxo group of donors, NAD or NADP as acceptor"/>
    <property type="evidence" value="ECO:0007669"/>
    <property type="project" value="InterPro"/>
</dbReference>
<dbReference type="Gene3D" id="3.40.605.10">
    <property type="entry name" value="Aldehyde Dehydrogenase, Chain A, domain 1"/>
    <property type="match status" value="1"/>
</dbReference>
<evidence type="ECO:0000256" key="3">
    <source>
        <dbReference type="PROSITE-ProRule" id="PRU10007"/>
    </source>
</evidence>
<keyword evidence="7" id="KW-1185">Reference proteome</keyword>
<evidence type="ECO:0000313" key="6">
    <source>
        <dbReference type="EMBL" id="SES78391.1"/>
    </source>
</evidence>
<evidence type="ECO:0000256" key="4">
    <source>
        <dbReference type="RuleBase" id="RU003345"/>
    </source>
</evidence>
<keyword evidence="2 4" id="KW-0560">Oxidoreductase</keyword>
<dbReference type="FunFam" id="3.40.605.10:FF:000007">
    <property type="entry name" value="NAD/NADP-dependent betaine aldehyde dehydrogenase"/>
    <property type="match status" value="1"/>
</dbReference>
<dbReference type="RefSeq" id="WP_091848644.1">
    <property type="nucleotide sequence ID" value="NZ_FOHZ01000001.1"/>
</dbReference>
<dbReference type="Pfam" id="PF00171">
    <property type="entry name" value="Aldedh"/>
    <property type="match status" value="1"/>
</dbReference>
<dbReference type="Gene3D" id="3.40.309.10">
    <property type="entry name" value="Aldehyde Dehydrogenase, Chain A, domain 2"/>
    <property type="match status" value="1"/>
</dbReference>
<dbReference type="EMBL" id="FOHZ01000001">
    <property type="protein sequence ID" value="SES78391.1"/>
    <property type="molecule type" value="Genomic_DNA"/>
</dbReference>
<dbReference type="FunFam" id="3.40.309.10:FF:000012">
    <property type="entry name" value="Betaine aldehyde dehydrogenase"/>
    <property type="match status" value="1"/>
</dbReference>
<feature type="domain" description="Aldehyde dehydrogenase" evidence="5">
    <location>
        <begin position="29"/>
        <end position="490"/>
    </location>
</feature>
<dbReference type="PROSITE" id="PS00070">
    <property type="entry name" value="ALDEHYDE_DEHYDR_CYS"/>
    <property type="match status" value="1"/>
</dbReference>
<evidence type="ECO:0000256" key="2">
    <source>
        <dbReference type="ARBA" id="ARBA00023002"/>
    </source>
</evidence>
<dbReference type="PANTHER" id="PTHR11699">
    <property type="entry name" value="ALDEHYDE DEHYDROGENASE-RELATED"/>
    <property type="match status" value="1"/>
</dbReference>